<dbReference type="OrthoDB" id="2336871at2759"/>
<gene>
    <name evidence="2" type="ORF">PHLCEN_2v12962</name>
</gene>
<evidence type="ECO:0000313" key="2">
    <source>
        <dbReference type="EMBL" id="PSR71116.1"/>
    </source>
</evidence>
<evidence type="ECO:0000313" key="3">
    <source>
        <dbReference type="Proteomes" id="UP000186601"/>
    </source>
</evidence>
<accession>A0A2R6NFJ3</accession>
<evidence type="ECO:0000256" key="1">
    <source>
        <dbReference type="SAM" id="MobiDB-lite"/>
    </source>
</evidence>
<dbReference type="Proteomes" id="UP000186601">
    <property type="component" value="Unassembled WGS sequence"/>
</dbReference>
<feature type="region of interest" description="Disordered" evidence="1">
    <location>
        <begin position="637"/>
        <end position="676"/>
    </location>
</feature>
<dbReference type="InterPro" id="IPR053216">
    <property type="entry name" value="Appressorial_penetr-assoc"/>
</dbReference>
<sequence>MPPAAHSNVLPSSSFQPPTSSRGRPQAAGRRRANPITDDSAYHGTTAIHPVSAGTKRIAADKPDGEPRVKRKRIEPAGSFASVGAGGSNGNAARKAQEKGVDGEVKHPLIDFTALPTDALHRYLIRFDIVPEVDPPPTTALDPPQSLSLLRGQRHGSTASPAPQLAPITPANRPRREASASANRRRSSRLLEDDRRPSVMPVLADINEIHRVLAQLAGKHFSEHSVKEMDTLAAFSCAVRAKGKPALSGFDPYERRLGRRAGRLSGSCLPMIEGIFILMEGALKGGKAAPPAPPAKGNQAAASSVAVSAAASSAVASAAVSAVASSAAASAAASVAAAPPAAAATAAAASGDIQSSLTLDPSVIATGFANDGQDVPAAGQVASLTSSNNFINFCATVANLPITNGQQITTGSCNPAPMGIIAATTNMPSSKFTFPTNGAVLQEAQPFTISMAITNLETGNFVNAEENYFAAPQQVTTSGNVLGHSHVVIDFLDSLNQTTPTNPTRFAFFKGLNDPAQGGILTAAVADGLPAGAYRLSSINTAANHQPVLVAVAQHGSLDDQVYFTVAANGSTAAQSVDFGGSDATQGVPPPASTAAAAAAGTAAASVAAAASSAPAAVSSVAVASAAPSAAASAPAKAAPSPIAVKGGKAPAPPAPPAKGNNAAAAQGKGAQGKGGNNAAAFPFKFGGFKNRL</sequence>
<reference evidence="2 3" key="1">
    <citation type="submission" date="2018-02" db="EMBL/GenBank/DDBJ databases">
        <title>Genome sequence of the basidiomycete white-rot fungus Phlebia centrifuga.</title>
        <authorList>
            <person name="Granchi Z."/>
            <person name="Peng M."/>
            <person name="de Vries R.P."/>
            <person name="Hilden K."/>
            <person name="Makela M.R."/>
            <person name="Grigoriev I."/>
            <person name="Riley R."/>
        </authorList>
    </citation>
    <scope>NUCLEOTIDE SEQUENCE [LARGE SCALE GENOMIC DNA]</scope>
    <source>
        <strain evidence="2 3">FBCC195</strain>
    </source>
</reference>
<organism evidence="2 3">
    <name type="scientific">Hermanssonia centrifuga</name>
    <dbReference type="NCBI Taxonomy" id="98765"/>
    <lineage>
        <taxon>Eukaryota</taxon>
        <taxon>Fungi</taxon>
        <taxon>Dikarya</taxon>
        <taxon>Basidiomycota</taxon>
        <taxon>Agaricomycotina</taxon>
        <taxon>Agaricomycetes</taxon>
        <taxon>Polyporales</taxon>
        <taxon>Meruliaceae</taxon>
        <taxon>Hermanssonia</taxon>
    </lineage>
</organism>
<feature type="compositionally biased region" description="Low complexity" evidence="1">
    <location>
        <begin position="658"/>
        <end position="669"/>
    </location>
</feature>
<keyword evidence="3" id="KW-1185">Reference proteome</keyword>
<feature type="region of interest" description="Disordered" evidence="1">
    <location>
        <begin position="134"/>
        <end position="194"/>
    </location>
</feature>
<dbReference type="PANTHER" id="PTHR34587">
    <property type="entry name" value="VWFA DOMAIN-CONTAINING PROTEIN"/>
    <property type="match status" value="1"/>
</dbReference>
<comment type="caution">
    <text evidence="2">The sequence shown here is derived from an EMBL/GenBank/DDBJ whole genome shotgun (WGS) entry which is preliminary data.</text>
</comment>
<feature type="compositionally biased region" description="Low complexity" evidence="1">
    <location>
        <begin position="637"/>
        <end position="650"/>
    </location>
</feature>
<dbReference type="AlphaFoldDB" id="A0A2R6NFJ3"/>
<proteinExistence type="predicted"/>
<feature type="compositionally biased region" description="Basic and acidic residues" evidence="1">
    <location>
        <begin position="58"/>
        <end position="68"/>
    </location>
</feature>
<dbReference type="PANTHER" id="PTHR34587:SF2">
    <property type="entry name" value="G-PROTEIN COUPLED RECEPTORS FAMILY 1 PROFILE DOMAIN-CONTAINING PROTEIN"/>
    <property type="match status" value="1"/>
</dbReference>
<protein>
    <submittedName>
        <fullName evidence="2">Uncharacterized protein</fullName>
    </submittedName>
</protein>
<feature type="compositionally biased region" description="Polar residues" evidence="1">
    <location>
        <begin position="9"/>
        <end position="21"/>
    </location>
</feature>
<name>A0A2R6NFJ3_9APHY</name>
<feature type="region of interest" description="Disordered" evidence="1">
    <location>
        <begin position="1"/>
        <end position="102"/>
    </location>
</feature>
<dbReference type="EMBL" id="MLYV02001294">
    <property type="protein sequence ID" value="PSR71116.1"/>
    <property type="molecule type" value="Genomic_DNA"/>
</dbReference>